<comment type="caution">
    <text evidence="2">The sequence shown here is derived from an EMBL/GenBank/DDBJ whole genome shotgun (WGS) entry which is preliminary data.</text>
</comment>
<evidence type="ECO:0000313" key="2">
    <source>
        <dbReference type="EMBL" id="KAJ8888409.1"/>
    </source>
</evidence>
<evidence type="ECO:0000313" key="3">
    <source>
        <dbReference type="Proteomes" id="UP001159363"/>
    </source>
</evidence>
<feature type="compositionally biased region" description="Polar residues" evidence="1">
    <location>
        <begin position="180"/>
        <end position="189"/>
    </location>
</feature>
<keyword evidence="3" id="KW-1185">Reference proteome</keyword>
<name>A0ABQ9HVJ3_9NEOP</name>
<sequence>MATTYETRPDDVVVRLLASHLHEPGSIPGWGAPGYSHVGIVPHDEAGMRVFSRISRFSPPLHFRRNSILPSLHPQLPSGISSTCFFGGIFHCTPSCDDSDISEEKKPNRSRTVHTLPDEQWTVSPMRQTHDAAPEKPQYFSAQGQLLPTPPPPPDSVLGDLVSSPPPSMQSSFSEGATPWCQSNTARTC</sequence>
<dbReference type="EMBL" id="JARBHB010000003">
    <property type="protein sequence ID" value="KAJ8888409.1"/>
    <property type="molecule type" value="Genomic_DNA"/>
</dbReference>
<accession>A0ABQ9HVJ3</accession>
<gene>
    <name evidence="2" type="ORF">PR048_007899</name>
</gene>
<proteinExistence type="predicted"/>
<evidence type="ECO:0000256" key="1">
    <source>
        <dbReference type="SAM" id="MobiDB-lite"/>
    </source>
</evidence>
<feature type="region of interest" description="Disordered" evidence="1">
    <location>
        <begin position="97"/>
        <end position="189"/>
    </location>
</feature>
<protein>
    <submittedName>
        <fullName evidence="2">Uncharacterized protein</fullName>
    </submittedName>
</protein>
<reference evidence="2 3" key="1">
    <citation type="submission" date="2023-02" db="EMBL/GenBank/DDBJ databases">
        <title>LHISI_Scaffold_Assembly.</title>
        <authorList>
            <person name="Stuart O.P."/>
            <person name="Cleave R."/>
            <person name="Magrath M.J.L."/>
            <person name="Mikheyev A.S."/>
        </authorList>
    </citation>
    <scope>NUCLEOTIDE SEQUENCE [LARGE SCALE GENOMIC DNA]</scope>
    <source>
        <strain evidence="2">Daus_M_001</strain>
        <tissue evidence="2">Leg muscle</tissue>
    </source>
</reference>
<dbReference type="Proteomes" id="UP001159363">
    <property type="component" value="Chromosome 3"/>
</dbReference>
<organism evidence="2 3">
    <name type="scientific">Dryococelus australis</name>
    <dbReference type="NCBI Taxonomy" id="614101"/>
    <lineage>
        <taxon>Eukaryota</taxon>
        <taxon>Metazoa</taxon>
        <taxon>Ecdysozoa</taxon>
        <taxon>Arthropoda</taxon>
        <taxon>Hexapoda</taxon>
        <taxon>Insecta</taxon>
        <taxon>Pterygota</taxon>
        <taxon>Neoptera</taxon>
        <taxon>Polyneoptera</taxon>
        <taxon>Phasmatodea</taxon>
        <taxon>Verophasmatodea</taxon>
        <taxon>Anareolatae</taxon>
        <taxon>Phasmatidae</taxon>
        <taxon>Eurycanthinae</taxon>
        <taxon>Dryococelus</taxon>
    </lineage>
</organism>